<feature type="region of interest" description="Disordered" evidence="1">
    <location>
        <begin position="1"/>
        <end position="21"/>
    </location>
</feature>
<protein>
    <submittedName>
        <fullName evidence="2">Uncharacterized protein</fullName>
    </submittedName>
</protein>
<sequence length="91" mass="10092">MVNPPGRVLNFPKRPNPISGPNFQTQTALDDADLRAALLSELLEDLLQKERERPDSLRVQMACIAAQDLLNELTVLYRRAVCETDGADGSE</sequence>
<dbReference type="RefSeq" id="WP_092370693.1">
    <property type="nucleotide sequence ID" value="NZ_FNBM01000009.1"/>
</dbReference>
<dbReference type="Proteomes" id="UP000243378">
    <property type="component" value="Unassembled WGS sequence"/>
</dbReference>
<evidence type="ECO:0000256" key="1">
    <source>
        <dbReference type="SAM" id="MobiDB-lite"/>
    </source>
</evidence>
<accession>A0A1G7T474</accession>
<evidence type="ECO:0000313" key="2">
    <source>
        <dbReference type="EMBL" id="SDG29459.1"/>
    </source>
</evidence>
<name>A0A1G7T474_9GAMM</name>
<dbReference type="AlphaFoldDB" id="A0A1G7T474"/>
<evidence type="ECO:0000313" key="3">
    <source>
        <dbReference type="Proteomes" id="UP000243378"/>
    </source>
</evidence>
<dbReference type="EMBL" id="FNBM01000009">
    <property type="protein sequence ID" value="SDG29459.1"/>
    <property type="molecule type" value="Genomic_DNA"/>
</dbReference>
<organism evidence="2 3">
    <name type="scientific">Phytopseudomonas seleniipraecipitans</name>
    <dbReference type="NCBI Taxonomy" id="640205"/>
    <lineage>
        <taxon>Bacteria</taxon>
        <taxon>Pseudomonadati</taxon>
        <taxon>Pseudomonadota</taxon>
        <taxon>Gammaproteobacteria</taxon>
        <taxon>Pseudomonadales</taxon>
        <taxon>Pseudomonadaceae</taxon>
        <taxon>Phytopseudomonas</taxon>
    </lineage>
</organism>
<reference evidence="2 3" key="1">
    <citation type="submission" date="2016-10" db="EMBL/GenBank/DDBJ databases">
        <authorList>
            <person name="de Groot N.N."/>
        </authorList>
    </citation>
    <scope>NUCLEOTIDE SEQUENCE [LARGE SCALE GENOMIC DNA]</scope>
    <source>
        <strain evidence="2 3">LMG 25475</strain>
    </source>
</reference>
<proteinExistence type="predicted"/>
<dbReference type="OrthoDB" id="7025783at2"/>
<gene>
    <name evidence="2" type="ORF">SAMN05216381_3613</name>
</gene>